<reference evidence="1 2" key="1">
    <citation type="submission" date="2022-06" db="EMBL/GenBank/DDBJ databases">
        <title>Isolation of gut microbiota from human fecal samples.</title>
        <authorList>
            <person name="Pamer E.G."/>
            <person name="Barat B."/>
            <person name="Waligurski E."/>
            <person name="Medina S."/>
            <person name="Paddock L."/>
            <person name="Mostad J."/>
        </authorList>
    </citation>
    <scope>NUCLEOTIDE SEQUENCE [LARGE SCALE GENOMIC DNA]</scope>
    <source>
        <strain evidence="1 2">DFI.9.90</strain>
    </source>
</reference>
<dbReference type="Proteomes" id="UP001205919">
    <property type="component" value="Unassembled WGS sequence"/>
</dbReference>
<name>A0AAW5JZT5_9BACT</name>
<evidence type="ECO:0000313" key="2">
    <source>
        <dbReference type="Proteomes" id="UP001205919"/>
    </source>
</evidence>
<dbReference type="Gene3D" id="3.90.550.10">
    <property type="entry name" value="Spore Coat Polysaccharide Biosynthesis Protein SpsA, Chain A"/>
    <property type="match status" value="1"/>
</dbReference>
<dbReference type="InterPro" id="IPR029044">
    <property type="entry name" value="Nucleotide-diphossugar_trans"/>
</dbReference>
<dbReference type="AlphaFoldDB" id="A0AAW5JZT5"/>
<dbReference type="GeneID" id="95757115"/>
<dbReference type="CDD" id="cd00761">
    <property type="entry name" value="Glyco_tranf_GTA_type"/>
    <property type="match status" value="1"/>
</dbReference>
<accession>A0AAW5JZT5</accession>
<evidence type="ECO:0008006" key="3">
    <source>
        <dbReference type="Google" id="ProtNLM"/>
    </source>
</evidence>
<protein>
    <recommendedName>
        <fullName evidence="3">Glycosyl transferase</fullName>
    </recommendedName>
</protein>
<comment type="caution">
    <text evidence="1">The sequence shown here is derived from an EMBL/GenBank/DDBJ whole genome shotgun (WGS) entry which is preliminary data.</text>
</comment>
<evidence type="ECO:0000313" key="1">
    <source>
        <dbReference type="EMBL" id="MCQ4814070.1"/>
    </source>
</evidence>
<sequence>MTFKILIGSPVKQKKNILREFLTSLCELNKTNCAVDYLFVDDCDEQASSDMLSKFHSGNSKVTVIKSDSIIQNKSDYDLHNWDYAVIDRVAKLKNMIIEFSCQEKYDYLFLIDSDIVLHVETLQRLLSVQKDIVSNIFWTKISRWDYYEPQVWLMDQRWFFDPSDPKAENRIYRTAKHMEFIETLKKKGTYRVGGLGACTLISRKVNLAGVNFSKLYNISFWGEDRAYCIRAVAAGFELYVDTYYPAYHIYRECYLAGVSDFKRNGFDFDKEMDTLSLMDKLKRYYRTVKIAVRCKLYHLLYKE</sequence>
<organism evidence="1 2">
    <name type="scientific">Cloacibacillus evryensis</name>
    <dbReference type="NCBI Taxonomy" id="508460"/>
    <lineage>
        <taxon>Bacteria</taxon>
        <taxon>Thermotogati</taxon>
        <taxon>Synergistota</taxon>
        <taxon>Synergistia</taxon>
        <taxon>Synergistales</taxon>
        <taxon>Synergistaceae</taxon>
        <taxon>Cloacibacillus</taxon>
    </lineage>
</organism>
<keyword evidence="2" id="KW-1185">Reference proteome</keyword>
<dbReference type="SUPFAM" id="SSF53448">
    <property type="entry name" value="Nucleotide-diphospho-sugar transferases"/>
    <property type="match status" value="1"/>
</dbReference>
<gene>
    <name evidence="1" type="ORF">NE630_06455</name>
</gene>
<dbReference type="EMBL" id="JANFYT010000011">
    <property type="protein sequence ID" value="MCQ4814070.1"/>
    <property type="molecule type" value="Genomic_DNA"/>
</dbReference>
<proteinExistence type="predicted"/>
<dbReference type="RefSeq" id="WP_008713227.1">
    <property type="nucleotide sequence ID" value="NZ_CABKQM010000008.1"/>
</dbReference>